<name>A0ABY4VEN3_9GAMM</name>
<gene>
    <name evidence="1" type="ORF">MJO52_06455</name>
</gene>
<dbReference type="Proteomes" id="UP001055658">
    <property type="component" value="Chromosome"/>
</dbReference>
<protein>
    <submittedName>
        <fullName evidence="1">Uncharacterized protein</fullName>
    </submittedName>
</protein>
<proteinExistence type="predicted"/>
<dbReference type="RefSeq" id="WP_252085127.1">
    <property type="nucleotide sequence ID" value="NZ_CP092418.1"/>
</dbReference>
<organism evidence="1 2">
    <name type="scientific">Microbulbifer variabilis</name>
    <dbReference type="NCBI Taxonomy" id="266805"/>
    <lineage>
        <taxon>Bacteria</taxon>
        <taxon>Pseudomonadati</taxon>
        <taxon>Pseudomonadota</taxon>
        <taxon>Gammaproteobacteria</taxon>
        <taxon>Cellvibrionales</taxon>
        <taxon>Microbulbiferaceae</taxon>
        <taxon>Microbulbifer</taxon>
    </lineage>
</organism>
<keyword evidence="2" id="KW-1185">Reference proteome</keyword>
<reference evidence="1" key="1">
    <citation type="submission" date="2022-02" db="EMBL/GenBank/DDBJ databases">
        <title>Coral-associated bacteria.</title>
        <authorList>
            <person name="Tang K."/>
            <person name="Wang X."/>
        </authorList>
    </citation>
    <scope>NUCLEOTIDE SEQUENCE</scope>
    <source>
        <strain evidence="1">SCSIO 43006</strain>
    </source>
</reference>
<evidence type="ECO:0000313" key="2">
    <source>
        <dbReference type="Proteomes" id="UP001055658"/>
    </source>
</evidence>
<sequence>MKRVTWIDPRDKPGLLHAVMEQCTGASLISFEGSLEHLSFYKWPNASYEETPVLKRQTISPKLDFVILPLDEESSKGMWKELAEKDHLVREGIIHVQIAIEGELVFGGYDNFDKECTVAYKGLSEGFLQDLKERGTIRGYEHKYS</sequence>
<accession>A0ABY4VEN3</accession>
<evidence type="ECO:0000313" key="1">
    <source>
        <dbReference type="EMBL" id="USD22774.1"/>
    </source>
</evidence>
<dbReference type="EMBL" id="CP092418">
    <property type="protein sequence ID" value="USD22774.1"/>
    <property type="molecule type" value="Genomic_DNA"/>
</dbReference>